<dbReference type="EMBL" id="CP069023">
    <property type="protein sequence ID" value="QRC90883.1"/>
    <property type="molecule type" value="Genomic_DNA"/>
</dbReference>
<organism evidence="1 2">
    <name type="scientific">Phaeosphaeria nodorum (strain SN15 / ATCC MYA-4574 / FGSC 10173)</name>
    <name type="common">Glume blotch fungus</name>
    <name type="synonym">Parastagonospora nodorum</name>
    <dbReference type="NCBI Taxonomy" id="321614"/>
    <lineage>
        <taxon>Eukaryota</taxon>
        <taxon>Fungi</taxon>
        <taxon>Dikarya</taxon>
        <taxon>Ascomycota</taxon>
        <taxon>Pezizomycotina</taxon>
        <taxon>Dothideomycetes</taxon>
        <taxon>Pleosporomycetidae</taxon>
        <taxon>Pleosporales</taxon>
        <taxon>Pleosporineae</taxon>
        <taxon>Phaeosphaeriaceae</taxon>
        <taxon>Parastagonospora</taxon>
    </lineage>
</organism>
<evidence type="ECO:0000313" key="1">
    <source>
        <dbReference type="EMBL" id="QRC90883.1"/>
    </source>
</evidence>
<dbReference type="VEuPathDB" id="FungiDB:JI435_400670"/>
<evidence type="ECO:0000313" key="2">
    <source>
        <dbReference type="Proteomes" id="UP000663193"/>
    </source>
</evidence>
<dbReference type="Proteomes" id="UP000663193">
    <property type="component" value="Chromosome 1"/>
</dbReference>
<dbReference type="AlphaFoldDB" id="A0A7U2HU66"/>
<name>A0A7U2HU66_PHANO</name>
<reference evidence="2" key="1">
    <citation type="journal article" date="2021" name="BMC Genomics">
        <title>Chromosome-level genome assembly and manually-curated proteome of model necrotroph Parastagonospora nodorum Sn15 reveals a genome-wide trove of candidate effector homologs, and redundancy of virulence-related functions within an accessory chromosome.</title>
        <authorList>
            <person name="Bertazzoni S."/>
            <person name="Jones D.A.B."/>
            <person name="Phan H.T."/>
            <person name="Tan K.-C."/>
            <person name="Hane J.K."/>
        </authorList>
    </citation>
    <scope>NUCLEOTIDE SEQUENCE [LARGE SCALE GENOMIC DNA]</scope>
    <source>
        <strain evidence="2">SN15 / ATCC MYA-4574 / FGSC 10173)</strain>
    </source>
</reference>
<protein>
    <submittedName>
        <fullName evidence="1">Uncharacterized protein</fullName>
    </submittedName>
</protein>
<keyword evidence="2" id="KW-1185">Reference proteome</keyword>
<proteinExistence type="predicted"/>
<accession>A0A7U2HU66</accession>
<gene>
    <name evidence="1" type="ORF">JI435_400670</name>
</gene>
<sequence>MCTAPPYCETTRLASTSVDSKPTKIVHWPDVEQGRSYLPAILTFPYPGMAKLIRRRPPAAAGACTNPYPYCTLSPMSGNEPGMRTG</sequence>